<dbReference type="GO" id="GO:0005829">
    <property type="term" value="C:cytosol"/>
    <property type="evidence" value="ECO:0007669"/>
    <property type="project" value="TreeGrafter"/>
</dbReference>
<organism evidence="17 18">
    <name type="scientific">Candidatus Geothrix skivensis</name>
    <dbReference type="NCBI Taxonomy" id="2954439"/>
    <lineage>
        <taxon>Bacteria</taxon>
        <taxon>Pseudomonadati</taxon>
        <taxon>Acidobacteriota</taxon>
        <taxon>Holophagae</taxon>
        <taxon>Holophagales</taxon>
        <taxon>Holophagaceae</taxon>
        <taxon>Geothrix</taxon>
    </lineage>
</organism>
<evidence type="ECO:0000256" key="5">
    <source>
        <dbReference type="ARBA" id="ARBA00023027"/>
    </source>
</evidence>
<dbReference type="SUPFAM" id="SSF48179">
    <property type="entry name" value="6-phosphogluconate dehydrogenase C-terminal domain-like"/>
    <property type="match status" value="1"/>
</dbReference>
<dbReference type="GO" id="GO:0046167">
    <property type="term" value="P:glycerol-3-phosphate biosynthetic process"/>
    <property type="evidence" value="ECO:0007669"/>
    <property type="project" value="UniProtKB-UniRule"/>
</dbReference>
<keyword evidence="6 9" id="KW-0443">Lipid metabolism</keyword>
<keyword evidence="4 9" id="KW-0560">Oxidoreductase</keyword>
<comment type="catalytic activity">
    <reaction evidence="9">
        <text>sn-glycerol 3-phosphate + NAD(+) = dihydroxyacetone phosphate + NADH + H(+)</text>
        <dbReference type="Rhea" id="RHEA:11092"/>
        <dbReference type="ChEBI" id="CHEBI:15378"/>
        <dbReference type="ChEBI" id="CHEBI:57540"/>
        <dbReference type="ChEBI" id="CHEBI:57597"/>
        <dbReference type="ChEBI" id="CHEBI:57642"/>
        <dbReference type="ChEBI" id="CHEBI:57945"/>
        <dbReference type="EC" id="1.1.1.94"/>
    </reaction>
</comment>
<keyword evidence="2 9" id="KW-0444">Lipid biosynthesis</keyword>
<comment type="pathway">
    <text evidence="9">Membrane lipid metabolism; glycerophospholipid metabolism.</text>
</comment>
<dbReference type="GO" id="GO:0046168">
    <property type="term" value="P:glycerol-3-phosphate catabolic process"/>
    <property type="evidence" value="ECO:0007669"/>
    <property type="project" value="InterPro"/>
</dbReference>
<dbReference type="GO" id="GO:0008654">
    <property type="term" value="P:phospholipid biosynthetic process"/>
    <property type="evidence" value="ECO:0007669"/>
    <property type="project" value="UniProtKB-KW"/>
</dbReference>
<evidence type="ECO:0000256" key="3">
    <source>
        <dbReference type="ARBA" id="ARBA00022857"/>
    </source>
</evidence>
<dbReference type="NCBIfam" id="NF000940">
    <property type="entry name" value="PRK00094.1-2"/>
    <property type="match status" value="1"/>
</dbReference>
<feature type="binding site" evidence="9">
    <location>
        <position position="282"/>
    </location>
    <ligand>
        <name>NADPH</name>
        <dbReference type="ChEBI" id="CHEBI:57783"/>
    </ligand>
</feature>
<evidence type="ECO:0000313" key="18">
    <source>
        <dbReference type="Proteomes" id="UP000886657"/>
    </source>
</evidence>
<dbReference type="PRINTS" id="PR00077">
    <property type="entry name" value="GPDHDRGNASE"/>
</dbReference>
<keyword evidence="7 9" id="KW-0594">Phospholipid biosynthesis</keyword>
<feature type="domain" description="Glycerol-3-phosphate dehydrogenase NAD-dependent N-terminal" evidence="15">
    <location>
        <begin position="7"/>
        <end position="154"/>
    </location>
</feature>
<dbReference type="GO" id="GO:0047952">
    <property type="term" value="F:glycerol-3-phosphate dehydrogenase [NAD(P)+] activity"/>
    <property type="evidence" value="ECO:0007669"/>
    <property type="project" value="UniProtKB-UniRule"/>
</dbReference>
<feature type="binding site" evidence="9">
    <location>
        <position position="108"/>
    </location>
    <ligand>
        <name>NADPH</name>
        <dbReference type="ChEBI" id="CHEBI:57783"/>
    </ligand>
</feature>
<evidence type="ECO:0000256" key="4">
    <source>
        <dbReference type="ARBA" id="ARBA00023002"/>
    </source>
</evidence>
<feature type="binding site" evidence="9">
    <location>
        <position position="258"/>
    </location>
    <ligand>
        <name>sn-glycerol 3-phosphate</name>
        <dbReference type="ChEBI" id="CHEBI:57597"/>
    </ligand>
</feature>
<dbReference type="PIRSF" id="PIRSF000114">
    <property type="entry name" value="Glycerol-3-P_dh"/>
    <property type="match status" value="1"/>
</dbReference>
<dbReference type="Pfam" id="PF01210">
    <property type="entry name" value="NAD_Gly3P_dh_N"/>
    <property type="match status" value="1"/>
</dbReference>
<dbReference type="HAMAP" id="MF_00394">
    <property type="entry name" value="NAD_Glyc3P_dehydrog"/>
    <property type="match status" value="1"/>
</dbReference>
<dbReference type="Gene3D" id="3.40.50.720">
    <property type="entry name" value="NAD(P)-binding Rossmann-like Domain"/>
    <property type="match status" value="1"/>
</dbReference>
<comment type="subcellular location">
    <subcellularLocation>
        <location evidence="9">Cytoplasm</location>
    </subcellularLocation>
</comment>
<evidence type="ECO:0000256" key="7">
    <source>
        <dbReference type="ARBA" id="ARBA00023209"/>
    </source>
</evidence>
<comment type="caution">
    <text evidence="9">Lacks conserved residue(s) required for the propagation of feature annotation.</text>
</comment>
<feature type="binding site" evidence="9">
    <location>
        <position position="284"/>
    </location>
    <ligand>
        <name>NADPH</name>
        <dbReference type="ChEBI" id="CHEBI:57783"/>
    </ligand>
</feature>
<keyword evidence="9" id="KW-0963">Cytoplasm</keyword>
<feature type="binding site" evidence="9">
    <location>
        <position position="256"/>
    </location>
    <ligand>
        <name>sn-glycerol 3-phosphate</name>
        <dbReference type="ChEBI" id="CHEBI:57597"/>
    </ligand>
</feature>
<name>A0A9D7XL32_9BACT</name>
<accession>A0A9D7XL32</accession>
<dbReference type="EC" id="1.1.1.94" evidence="9"/>
<evidence type="ECO:0000256" key="2">
    <source>
        <dbReference type="ARBA" id="ARBA00022516"/>
    </source>
</evidence>
<feature type="domain" description="Glycerol-3-phosphate dehydrogenase NAD-dependent C-terminal" evidence="16">
    <location>
        <begin position="182"/>
        <end position="320"/>
    </location>
</feature>
<evidence type="ECO:0000256" key="10">
    <source>
        <dbReference type="PIRSR" id="PIRSR000114-1"/>
    </source>
</evidence>
<dbReference type="InterPro" id="IPR006168">
    <property type="entry name" value="G3P_DH_NAD-dep"/>
</dbReference>
<evidence type="ECO:0000259" key="16">
    <source>
        <dbReference type="Pfam" id="PF07479"/>
    </source>
</evidence>
<evidence type="ECO:0000259" key="15">
    <source>
        <dbReference type="Pfam" id="PF01210"/>
    </source>
</evidence>
<comment type="caution">
    <text evidence="17">The sequence shown here is derived from an EMBL/GenBank/DDBJ whole genome shotgun (WGS) entry which is preliminary data.</text>
</comment>
<feature type="binding site" evidence="9">
    <location>
        <position position="257"/>
    </location>
    <ligand>
        <name>sn-glycerol 3-phosphate</name>
        <dbReference type="ChEBI" id="CHEBI:57597"/>
    </ligand>
</feature>
<dbReference type="GO" id="GO:0051287">
    <property type="term" value="F:NAD binding"/>
    <property type="evidence" value="ECO:0007669"/>
    <property type="project" value="InterPro"/>
</dbReference>
<dbReference type="FunFam" id="1.10.1040.10:FF:000001">
    <property type="entry name" value="Glycerol-3-phosphate dehydrogenase [NAD(P)+]"/>
    <property type="match status" value="1"/>
</dbReference>
<dbReference type="InterPro" id="IPR011128">
    <property type="entry name" value="G3P_DH_NAD-dep_N"/>
</dbReference>
<feature type="binding site" evidence="9">
    <location>
        <position position="108"/>
    </location>
    <ligand>
        <name>sn-glycerol 3-phosphate</name>
        <dbReference type="ChEBI" id="CHEBI:57597"/>
    </ligand>
</feature>
<keyword evidence="9" id="KW-0547">Nucleotide-binding</keyword>
<dbReference type="EMBL" id="JADKIO010000005">
    <property type="protein sequence ID" value="MBK9796204.1"/>
    <property type="molecule type" value="Genomic_DNA"/>
</dbReference>
<feature type="binding site" evidence="12">
    <location>
        <position position="257"/>
    </location>
    <ligand>
        <name>NAD(+)</name>
        <dbReference type="ChEBI" id="CHEBI:57540"/>
    </ligand>
</feature>
<dbReference type="Gene3D" id="1.10.1040.10">
    <property type="entry name" value="N-(1-d-carboxylethyl)-l-norvaline Dehydrogenase, domain 2"/>
    <property type="match status" value="1"/>
</dbReference>
<comment type="similarity">
    <text evidence="1 9 13">Belongs to the NAD-dependent glycerol-3-phosphate dehydrogenase family.</text>
</comment>
<evidence type="ECO:0000256" key="13">
    <source>
        <dbReference type="RuleBase" id="RU000437"/>
    </source>
</evidence>
<dbReference type="PANTHER" id="PTHR11728:SF1">
    <property type="entry name" value="GLYCEROL-3-PHOSPHATE DEHYDROGENASE [NAD(+)] 2, CHLOROPLASTIC"/>
    <property type="match status" value="1"/>
</dbReference>
<feature type="binding site" evidence="9">
    <location>
        <position position="137"/>
    </location>
    <ligand>
        <name>sn-glycerol 3-phosphate</name>
        <dbReference type="ChEBI" id="CHEBI:57597"/>
    </ligand>
</feature>
<feature type="binding site" evidence="12">
    <location>
        <position position="139"/>
    </location>
    <ligand>
        <name>NAD(+)</name>
        <dbReference type="ChEBI" id="CHEBI:57540"/>
    </ligand>
</feature>
<feature type="binding site" evidence="12">
    <location>
        <begin position="11"/>
        <end position="16"/>
    </location>
    <ligand>
        <name>NAD(+)</name>
        <dbReference type="ChEBI" id="CHEBI:57540"/>
    </ligand>
</feature>
<dbReference type="InterPro" id="IPR013328">
    <property type="entry name" value="6PGD_dom2"/>
</dbReference>
<dbReference type="Pfam" id="PF07479">
    <property type="entry name" value="NAD_Gly3P_dh_C"/>
    <property type="match status" value="1"/>
</dbReference>
<evidence type="ECO:0000256" key="8">
    <source>
        <dbReference type="ARBA" id="ARBA00023264"/>
    </source>
</evidence>
<feature type="binding site" evidence="11">
    <location>
        <position position="108"/>
    </location>
    <ligand>
        <name>substrate</name>
    </ligand>
</feature>
<feature type="active site" description="Proton acceptor" evidence="9 10">
    <location>
        <position position="193"/>
    </location>
</feature>
<evidence type="ECO:0000256" key="6">
    <source>
        <dbReference type="ARBA" id="ARBA00023098"/>
    </source>
</evidence>
<feature type="binding site" evidence="9">
    <location>
        <position position="139"/>
    </location>
    <ligand>
        <name>NADPH</name>
        <dbReference type="ChEBI" id="CHEBI:57783"/>
    </ligand>
</feature>
<evidence type="ECO:0000256" key="1">
    <source>
        <dbReference type="ARBA" id="ARBA00011009"/>
    </source>
</evidence>
<dbReference type="InterPro" id="IPR008927">
    <property type="entry name" value="6-PGluconate_DH-like_C_sf"/>
</dbReference>
<dbReference type="NCBIfam" id="NF000942">
    <property type="entry name" value="PRK00094.1-4"/>
    <property type="match status" value="1"/>
</dbReference>
<comment type="function">
    <text evidence="9">Catalyzes the reduction of the glycolytic intermediate dihydroxyacetone phosphate (DHAP) to sn-glycerol 3-phosphate (G3P), the key precursor for phospholipid synthesis.</text>
</comment>
<evidence type="ECO:0000313" key="17">
    <source>
        <dbReference type="EMBL" id="MBK9796204.1"/>
    </source>
</evidence>
<reference evidence="17" key="1">
    <citation type="submission" date="2020-10" db="EMBL/GenBank/DDBJ databases">
        <title>Connecting structure to function with the recovery of over 1000 high-quality activated sludge metagenome-assembled genomes encoding full-length rRNA genes using long-read sequencing.</title>
        <authorList>
            <person name="Singleton C.M."/>
            <person name="Petriglieri F."/>
            <person name="Kristensen J.M."/>
            <person name="Kirkegaard R.H."/>
            <person name="Michaelsen T.Y."/>
            <person name="Andersen M.H."/>
            <person name="Karst S.M."/>
            <person name="Dueholm M.S."/>
            <person name="Nielsen P.H."/>
            <person name="Albertsen M."/>
        </authorList>
    </citation>
    <scope>NUCLEOTIDE SEQUENCE</scope>
    <source>
        <strain evidence="17">Skiv_18-Q3-R9-52_MAXAC.067</strain>
    </source>
</reference>
<keyword evidence="3 9" id="KW-0521">NADP</keyword>
<comment type="catalytic activity">
    <reaction evidence="9 14">
        <text>sn-glycerol 3-phosphate + NADP(+) = dihydroxyacetone phosphate + NADPH + H(+)</text>
        <dbReference type="Rhea" id="RHEA:11096"/>
        <dbReference type="ChEBI" id="CHEBI:15378"/>
        <dbReference type="ChEBI" id="CHEBI:57597"/>
        <dbReference type="ChEBI" id="CHEBI:57642"/>
        <dbReference type="ChEBI" id="CHEBI:57783"/>
        <dbReference type="ChEBI" id="CHEBI:58349"/>
        <dbReference type="EC" id="1.1.1.94"/>
    </reaction>
</comment>
<feature type="binding site" evidence="9">
    <location>
        <position position="246"/>
    </location>
    <ligand>
        <name>sn-glycerol 3-phosphate</name>
        <dbReference type="ChEBI" id="CHEBI:57597"/>
    </ligand>
</feature>
<proteinExistence type="inferred from homology"/>
<dbReference type="GO" id="GO:0005975">
    <property type="term" value="P:carbohydrate metabolic process"/>
    <property type="evidence" value="ECO:0007669"/>
    <property type="project" value="InterPro"/>
</dbReference>
<protein>
    <recommendedName>
        <fullName evidence="9">Glycerol-3-phosphate dehydrogenase [NAD(P)+]</fullName>
        <ecNumber evidence="9">1.1.1.94</ecNumber>
    </recommendedName>
    <alternativeName>
        <fullName evidence="9">NAD(P)(+)-dependent glycerol-3-phosphate dehydrogenase</fullName>
    </alternativeName>
    <alternativeName>
        <fullName evidence="9">NAD(P)H-dependent dihydroxyacetone-phosphate reductase</fullName>
    </alternativeName>
</protein>
<gene>
    <name evidence="9" type="primary">gpsA</name>
    <name evidence="17" type="ORF">IPP58_06870</name>
</gene>
<evidence type="ECO:0000256" key="9">
    <source>
        <dbReference type="HAMAP-Rule" id="MF_00394"/>
    </source>
</evidence>
<feature type="binding site" evidence="9">
    <location>
        <position position="135"/>
    </location>
    <ligand>
        <name>sn-glycerol 3-phosphate</name>
        <dbReference type="ChEBI" id="CHEBI:57597"/>
    </ligand>
</feature>
<dbReference type="PROSITE" id="PS00957">
    <property type="entry name" value="NAD_G3PDH"/>
    <property type="match status" value="1"/>
</dbReference>
<evidence type="ECO:0000256" key="14">
    <source>
        <dbReference type="RuleBase" id="RU000439"/>
    </source>
</evidence>
<sequence>MASRADIGVFGSGAWGTALAITWARRGAKVALWGPFPEEMAQMAATRRHLRLKEVDFPQGLQTSDDPARAFAAPLWISAMPTQVTPEAWGGLLPRTASRPELVIHVSKGILQSTHQTLSQALTGVLNLPVGALSGPSFADEVSRGVPTAIVLALPGTVSDDRAEALQEQLASEKLRIYLTRDVLGTELCGALKNVLAIAAGLVDGLGLGYNARAALITRGLAEMARLVEVLGGQASTVMGLAGMGDLLLTATGPQSRNRTFGELVGRGQSVDAAREALGGQVVEGMFTTEAALALAGEHGLELPITAEVLRLLRGEAPQEAVRRLMTRSLKSE</sequence>
<feature type="binding site" evidence="11">
    <location>
        <begin position="257"/>
        <end position="258"/>
    </location>
    <ligand>
        <name>substrate</name>
    </ligand>
</feature>
<keyword evidence="5 9" id="KW-0520">NAD</keyword>
<dbReference type="InterPro" id="IPR006109">
    <property type="entry name" value="G3P_DH_NAD-dep_C"/>
</dbReference>
<evidence type="ECO:0000256" key="12">
    <source>
        <dbReference type="PIRSR" id="PIRSR000114-3"/>
    </source>
</evidence>
<keyword evidence="8 9" id="KW-1208">Phospholipid metabolism</keyword>
<feature type="binding site" evidence="9">
    <location>
        <position position="257"/>
    </location>
    <ligand>
        <name>NADPH</name>
        <dbReference type="ChEBI" id="CHEBI:57783"/>
    </ligand>
</feature>
<evidence type="ECO:0000256" key="11">
    <source>
        <dbReference type="PIRSR" id="PIRSR000114-2"/>
    </source>
</evidence>
<dbReference type="PANTHER" id="PTHR11728">
    <property type="entry name" value="GLYCEROL-3-PHOSPHATE DEHYDROGENASE"/>
    <property type="match status" value="1"/>
</dbReference>
<dbReference type="InterPro" id="IPR036291">
    <property type="entry name" value="NAD(P)-bd_dom_sf"/>
</dbReference>
<dbReference type="Proteomes" id="UP000886657">
    <property type="component" value="Unassembled WGS sequence"/>
</dbReference>
<feature type="binding site" evidence="9">
    <location>
        <position position="15"/>
    </location>
    <ligand>
        <name>NADPH</name>
        <dbReference type="ChEBI" id="CHEBI:57783"/>
    </ligand>
</feature>
<dbReference type="GO" id="GO:0006650">
    <property type="term" value="P:glycerophospholipid metabolic process"/>
    <property type="evidence" value="ECO:0007669"/>
    <property type="project" value="UniProtKB-UniRule"/>
</dbReference>
<dbReference type="SUPFAM" id="SSF51735">
    <property type="entry name" value="NAD(P)-binding Rossmann-fold domains"/>
    <property type="match status" value="1"/>
</dbReference>
<dbReference type="AlphaFoldDB" id="A0A9D7XL32"/>
<feature type="binding site" evidence="9">
    <location>
        <position position="193"/>
    </location>
    <ligand>
        <name>sn-glycerol 3-phosphate</name>
        <dbReference type="ChEBI" id="CHEBI:57597"/>
    </ligand>
</feature>